<dbReference type="InterPro" id="IPR037523">
    <property type="entry name" value="VOC_core"/>
</dbReference>
<dbReference type="GO" id="GO:0046491">
    <property type="term" value="P:L-methylmalonyl-CoA metabolic process"/>
    <property type="evidence" value="ECO:0007669"/>
    <property type="project" value="TreeGrafter"/>
</dbReference>
<dbReference type="Proteomes" id="UP000315648">
    <property type="component" value="Unassembled WGS sequence"/>
</dbReference>
<dbReference type="OrthoDB" id="192739at2"/>
<dbReference type="Gene3D" id="3.10.180.10">
    <property type="entry name" value="2,3-Dihydroxybiphenyl 1,2-Dioxygenase, domain 1"/>
    <property type="match status" value="1"/>
</dbReference>
<dbReference type="Pfam" id="PF00903">
    <property type="entry name" value="Glyoxalase"/>
    <property type="match status" value="1"/>
</dbReference>
<dbReference type="SUPFAM" id="SSF54593">
    <property type="entry name" value="Glyoxalase/Bleomycin resistance protein/Dihydroxybiphenyl dioxygenase"/>
    <property type="match status" value="1"/>
</dbReference>
<keyword evidence="1" id="KW-0479">Metal-binding</keyword>
<dbReference type="InterPro" id="IPR004360">
    <property type="entry name" value="Glyas_Fos-R_dOase_dom"/>
</dbReference>
<name>A0A556QK01_9BACT</name>
<organism evidence="3 4">
    <name type="scientific">Rariglobus hedericola</name>
    <dbReference type="NCBI Taxonomy" id="2597822"/>
    <lineage>
        <taxon>Bacteria</taxon>
        <taxon>Pseudomonadati</taxon>
        <taxon>Verrucomicrobiota</taxon>
        <taxon>Opitutia</taxon>
        <taxon>Opitutales</taxon>
        <taxon>Opitutaceae</taxon>
        <taxon>Rariglobus</taxon>
    </lineage>
</organism>
<protein>
    <submittedName>
        <fullName evidence="3">VOC family protein</fullName>
    </submittedName>
</protein>
<evidence type="ECO:0000259" key="2">
    <source>
        <dbReference type="PROSITE" id="PS51819"/>
    </source>
</evidence>
<evidence type="ECO:0000256" key="1">
    <source>
        <dbReference type="ARBA" id="ARBA00022723"/>
    </source>
</evidence>
<dbReference type="PROSITE" id="PS00934">
    <property type="entry name" value="GLYOXALASE_I_1"/>
    <property type="match status" value="1"/>
</dbReference>
<dbReference type="InterPro" id="IPR018146">
    <property type="entry name" value="Glyoxalase_1_CS"/>
</dbReference>
<proteinExistence type="predicted"/>
<dbReference type="AlphaFoldDB" id="A0A556QK01"/>
<keyword evidence="4" id="KW-1185">Reference proteome</keyword>
<feature type="domain" description="VOC" evidence="2">
    <location>
        <begin position="5"/>
        <end position="126"/>
    </location>
</feature>
<evidence type="ECO:0000313" key="4">
    <source>
        <dbReference type="Proteomes" id="UP000315648"/>
    </source>
</evidence>
<sequence length="130" mass="14278">MAVKKLLHTRYRVNEIERTVKFYQDALGLTVSRRHTSPRGAQLVFLATPNSDEEIELCQMPAGAEPVKVQADLTHLAFEVEDLKAFAAELKAKGFELSDGPTTTGSGSLIAFIDAPEGYEIELIQRSSKG</sequence>
<dbReference type="PANTHER" id="PTHR43048:SF3">
    <property type="entry name" value="METHYLMALONYL-COA EPIMERASE, MITOCHONDRIAL"/>
    <property type="match status" value="1"/>
</dbReference>
<dbReference type="InterPro" id="IPR051785">
    <property type="entry name" value="MMCE/EMCE_epimerase"/>
</dbReference>
<dbReference type="PANTHER" id="PTHR43048">
    <property type="entry name" value="METHYLMALONYL-COA EPIMERASE"/>
    <property type="match status" value="1"/>
</dbReference>
<evidence type="ECO:0000313" key="3">
    <source>
        <dbReference type="EMBL" id="TSJ76947.1"/>
    </source>
</evidence>
<dbReference type="EMBL" id="VMBG01000002">
    <property type="protein sequence ID" value="TSJ76947.1"/>
    <property type="molecule type" value="Genomic_DNA"/>
</dbReference>
<comment type="caution">
    <text evidence="3">The sequence shown here is derived from an EMBL/GenBank/DDBJ whole genome shotgun (WGS) entry which is preliminary data.</text>
</comment>
<reference evidence="3 4" key="1">
    <citation type="submission" date="2019-07" db="EMBL/GenBank/DDBJ databases">
        <title>Description of 53C-WASEF.</title>
        <authorList>
            <person name="Pitt A."/>
            <person name="Hahn M.W."/>
        </authorList>
    </citation>
    <scope>NUCLEOTIDE SEQUENCE [LARGE SCALE GENOMIC DNA]</scope>
    <source>
        <strain evidence="3 4">53C-WASEF</strain>
    </source>
</reference>
<dbReference type="RefSeq" id="WP_144230768.1">
    <property type="nucleotide sequence ID" value="NZ_CBCRVV010000006.1"/>
</dbReference>
<dbReference type="GO" id="GO:0004462">
    <property type="term" value="F:lactoylglutathione lyase activity"/>
    <property type="evidence" value="ECO:0007669"/>
    <property type="project" value="InterPro"/>
</dbReference>
<gene>
    <name evidence="3" type="ORF">FPL22_12590</name>
</gene>
<dbReference type="PROSITE" id="PS51819">
    <property type="entry name" value="VOC"/>
    <property type="match status" value="1"/>
</dbReference>
<dbReference type="GO" id="GO:0004493">
    <property type="term" value="F:methylmalonyl-CoA epimerase activity"/>
    <property type="evidence" value="ECO:0007669"/>
    <property type="project" value="TreeGrafter"/>
</dbReference>
<accession>A0A556QK01</accession>
<dbReference type="InterPro" id="IPR029068">
    <property type="entry name" value="Glyas_Bleomycin-R_OHBP_Dase"/>
</dbReference>
<dbReference type="GO" id="GO:0046872">
    <property type="term" value="F:metal ion binding"/>
    <property type="evidence" value="ECO:0007669"/>
    <property type="project" value="UniProtKB-KW"/>
</dbReference>